<keyword evidence="1" id="KW-0812">Transmembrane</keyword>
<keyword evidence="2" id="KW-0732">Signal</keyword>
<keyword evidence="3" id="KW-0436">Ligase</keyword>
<accession>A0ABY1HIK7</accession>
<evidence type="ECO:0000256" key="2">
    <source>
        <dbReference type="SAM" id="SignalP"/>
    </source>
</evidence>
<proteinExistence type="predicted"/>
<reference evidence="3 4" key="1">
    <citation type="submission" date="2016-11" db="EMBL/GenBank/DDBJ databases">
        <authorList>
            <person name="Klemetsen T."/>
        </authorList>
    </citation>
    <scope>NUCLEOTIDE SEQUENCE [LARGE SCALE GENOMIC DNA]</scope>
    <source>
        <strain evidence="3">MT 2528</strain>
    </source>
</reference>
<feature type="transmembrane region" description="Helical" evidence="1">
    <location>
        <begin position="614"/>
        <end position="638"/>
    </location>
</feature>
<evidence type="ECO:0000313" key="4">
    <source>
        <dbReference type="Proteomes" id="UP000182660"/>
    </source>
</evidence>
<feature type="transmembrane region" description="Helical" evidence="1">
    <location>
        <begin position="78"/>
        <end position="96"/>
    </location>
</feature>
<feature type="chain" id="PRO_5045738525" evidence="2">
    <location>
        <begin position="19"/>
        <end position="715"/>
    </location>
</feature>
<dbReference type="RefSeq" id="WP_075473504.1">
    <property type="nucleotide sequence ID" value="NZ_CAWQZC010000007.1"/>
</dbReference>
<feature type="signal peptide" evidence="2">
    <location>
        <begin position="1"/>
        <end position="18"/>
    </location>
</feature>
<keyword evidence="4" id="KW-1185">Reference proteome</keyword>
<name>A0ABY1HIK7_9GAMM</name>
<comment type="caution">
    <text evidence="3">The sequence shown here is derived from an EMBL/GenBank/DDBJ whole genome shotgun (WGS) entry which is preliminary data.</text>
</comment>
<organism evidence="3 4">
    <name type="scientific">Moritella viscosa</name>
    <dbReference type="NCBI Taxonomy" id="80854"/>
    <lineage>
        <taxon>Bacteria</taxon>
        <taxon>Pseudomonadati</taxon>
        <taxon>Pseudomonadota</taxon>
        <taxon>Gammaproteobacteria</taxon>
        <taxon>Alteromonadales</taxon>
        <taxon>Moritellaceae</taxon>
        <taxon>Moritella</taxon>
    </lineage>
</organism>
<evidence type="ECO:0000256" key="1">
    <source>
        <dbReference type="SAM" id="Phobius"/>
    </source>
</evidence>
<keyword evidence="1" id="KW-0472">Membrane</keyword>
<dbReference type="GeneID" id="61297973"/>
<keyword evidence="1" id="KW-1133">Transmembrane helix</keyword>
<sequence length="715" mass="81686">MNKIIIILTLLFSISTYAYEDAARIGSCNYSSDTNIQSIVEDAQDCIETELNKNTEQNELNFQVLDELPSDLKAANDFLMYFNVVILSFVLAFKLYETLNPKIREKKQKKLIDTIIRGVLALLFFTTVTNTDMSEDVLGRGYKVIQKSILLPFEVNNKLKEQSTIAKQRAIDANKSTIANKILGVSRSMVNTEMCSIAYKTEAMSSYSPSEIIVDIPIIYRPEDYRPEDYVPERVEISDRLLDCILEFEKMNKHKTISDLGNRMLSSAAVAHCSNLFDGNMVDCGSQYFHGKSPLVPTLLNEYSKQISELTKTFHEVKCKELQDKDLEKNEYKTYCRDYDELGILYIDTESVPTLEEFETMFSHIVEEFVLDYSAILESELMIVNQPQADSELYLTSLFDQAIKTMTVDNKDEGYTSAINDRLIEITSSAPHKINFNSGSHTGDDVTHYNHIESVDDYFTYLNTQIQPFFDNANSFASQMLRDYTWVTDPKLFNGMYKGEDYVVHSNVIASLQNHKATTFVAGTALKFSASSVKQKLIKEGKPIKKVAKIETLGVLLIFVSFMEYIILIVLFTIIFAMWFPMLASKVIRVFIKFFAVFYAKFETVSLGDEVNELYINASTIPASIILPIAGTSIFTAIMQEIIDNIWILNAYNNIFTAISLLWIYVVLQFVYAIVFIFLIYITFNHFNSKQKSEYKNIGEDPKSMMQKSRKFLGV</sequence>
<dbReference type="EMBL" id="FPLJ01000089">
    <property type="protein sequence ID" value="SGZ00143.1"/>
    <property type="molecule type" value="Genomic_DNA"/>
</dbReference>
<protein>
    <submittedName>
        <fullName evidence="3">Aspartyl-tRNA synthetase-Aspartate--tRNA ligase</fullName>
    </submittedName>
</protein>
<dbReference type="GO" id="GO:0016874">
    <property type="term" value="F:ligase activity"/>
    <property type="evidence" value="ECO:0007669"/>
    <property type="project" value="UniProtKB-KW"/>
</dbReference>
<evidence type="ECO:0000313" key="3">
    <source>
        <dbReference type="EMBL" id="SGZ00143.1"/>
    </source>
</evidence>
<feature type="transmembrane region" description="Helical" evidence="1">
    <location>
        <begin position="658"/>
        <end position="684"/>
    </location>
</feature>
<gene>
    <name evidence="3" type="ORF">MT2528_3982</name>
</gene>
<feature type="transmembrane region" description="Helical" evidence="1">
    <location>
        <begin position="553"/>
        <end position="580"/>
    </location>
</feature>
<dbReference type="Proteomes" id="UP000182660">
    <property type="component" value="Unassembled WGS sequence"/>
</dbReference>